<evidence type="ECO:0000313" key="2">
    <source>
        <dbReference type="Proteomes" id="UP001060215"/>
    </source>
</evidence>
<keyword evidence="2" id="KW-1185">Reference proteome</keyword>
<name>A0ACC0F6X1_9ERIC</name>
<reference evidence="1 2" key="1">
    <citation type="journal article" date="2022" name="Plant J.">
        <title>Chromosome-level genome of Camellia lanceoleosa provides a valuable resource for understanding genome evolution and self-incompatibility.</title>
        <authorList>
            <person name="Gong W."/>
            <person name="Xiao S."/>
            <person name="Wang L."/>
            <person name="Liao Z."/>
            <person name="Chang Y."/>
            <person name="Mo W."/>
            <person name="Hu G."/>
            <person name="Li W."/>
            <person name="Zhao G."/>
            <person name="Zhu H."/>
            <person name="Hu X."/>
            <person name="Ji K."/>
            <person name="Xiang X."/>
            <person name="Song Q."/>
            <person name="Yuan D."/>
            <person name="Jin S."/>
            <person name="Zhang L."/>
        </authorList>
    </citation>
    <scope>NUCLEOTIDE SEQUENCE [LARGE SCALE GENOMIC DNA]</scope>
    <source>
        <strain evidence="1">SQ_2022a</strain>
    </source>
</reference>
<sequence>MASVKNKKKTNNASESIPKVMLSDKKTPKSLKPEPKIVKKSVNQNSALMKDTKINAAESIPKVMLSDKKTPKSLKPERKIVKKSANQNSALTKETKINDAESIPKVMLSDENTPKSLKPKPKIVKKPVNQNSAQTKETKNTSQVQARNKDQKKTTGGGTRESYDSEKDGRRNINLVHDNRKKKITNEKLEERSRLDQKADEDLGGVIFMCNSKTKPDCFQYLVMGVPTNKQELVMRIKPGLKLFLYDFDLKLLYGIYKASSTGGMKLEPAAFGGAFPVQVRFKVHKDCLPLPEDIFKKAIKENYNEKTLKFKTELTVQQVKKLTDLFRPAPLLHSNAQSSVKELQIRPSLAAPSADEEAHFQQFYRNQTNQLPRHPISPGGDVASPDPLFLTEKEYRSYGLRRERHMLTIPTAPISWTFDAYKTDGEKEQLQRNPVSVSEDARRNEVAYHDPLFQDARRKEVAYNDPLFLSEKEYRAYGLRREAPAAVTTPPKETASTALDSYPKDPYYPYNYGSSSMADRYLPLPRTVTAPSESYYSLTTEEPRGNDFTYMESDTRSYRGRVVPNDTERLYSSSYAAHSLSDYNQKYQHLGGEPEFTNTSVSSRYSFAAPSVLYR</sequence>
<proteinExistence type="predicted"/>
<gene>
    <name evidence="1" type="ORF">LOK49_LG15G00359</name>
</gene>
<comment type="caution">
    <text evidence="1">The sequence shown here is derived from an EMBL/GenBank/DDBJ whole genome shotgun (WGS) entry which is preliminary data.</text>
</comment>
<accession>A0ACC0F6X1</accession>
<protein>
    <submittedName>
        <fullName evidence="1">Uncharacterized protein</fullName>
    </submittedName>
</protein>
<organism evidence="1 2">
    <name type="scientific">Camellia lanceoleosa</name>
    <dbReference type="NCBI Taxonomy" id="1840588"/>
    <lineage>
        <taxon>Eukaryota</taxon>
        <taxon>Viridiplantae</taxon>
        <taxon>Streptophyta</taxon>
        <taxon>Embryophyta</taxon>
        <taxon>Tracheophyta</taxon>
        <taxon>Spermatophyta</taxon>
        <taxon>Magnoliopsida</taxon>
        <taxon>eudicotyledons</taxon>
        <taxon>Gunneridae</taxon>
        <taxon>Pentapetalae</taxon>
        <taxon>asterids</taxon>
        <taxon>Ericales</taxon>
        <taxon>Theaceae</taxon>
        <taxon>Camellia</taxon>
    </lineage>
</organism>
<dbReference type="Proteomes" id="UP001060215">
    <property type="component" value="Chromosome 11"/>
</dbReference>
<evidence type="ECO:0000313" key="1">
    <source>
        <dbReference type="EMBL" id="KAI7984447.1"/>
    </source>
</evidence>
<dbReference type="EMBL" id="CM045768">
    <property type="protein sequence ID" value="KAI7984447.1"/>
    <property type="molecule type" value="Genomic_DNA"/>
</dbReference>